<feature type="region of interest" description="Disordered" evidence="1">
    <location>
        <begin position="1"/>
        <end position="73"/>
    </location>
</feature>
<organism evidence="2 3">
    <name type="scientific">Nannocystis punicea</name>
    <dbReference type="NCBI Taxonomy" id="2995304"/>
    <lineage>
        <taxon>Bacteria</taxon>
        <taxon>Pseudomonadati</taxon>
        <taxon>Myxococcota</taxon>
        <taxon>Polyangia</taxon>
        <taxon>Nannocystales</taxon>
        <taxon>Nannocystaceae</taxon>
        <taxon>Nannocystis</taxon>
    </lineage>
</organism>
<gene>
    <name evidence="2" type="ORF">O0S08_26830</name>
</gene>
<protein>
    <submittedName>
        <fullName evidence="2">Uncharacterized protein</fullName>
    </submittedName>
</protein>
<accession>A0ABY7GSA5</accession>
<dbReference type="RefSeq" id="WP_269032133.1">
    <property type="nucleotide sequence ID" value="NZ_CP114040.1"/>
</dbReference>
<name>A0ABY7GSA5_9BACT</name>
<dbReference type="Proteomes" id="UP001164459">
    <property type="component" value="Chromosome"/>
</dbReference>
<feature type="compositionally biased region" description="Low complexity" evidence="1">
    <location>
        <begin position="21"/>
        <end position="72"/>
    </location>
</feature>
<evidence type="ECO:0000256" key="1">
    <source>
        <dbReference type="SAM" id="MobiDB-lite"/>
    </source>
</evidence>
<evidence type="ECO:0000313" key="2">
    <source>
        <dbReference type="EMBL" id="WAS89823.1"/>
    </source>
</evidence>
<keyword evidence="3" id="KW-1185">Reference proteome</keyword>
<sequence length="231" mass="23522">MALLLGACAGEKNDTDDDPTEVTVGTTTTAGESATSTEGATEPTTTESPTTPATTADSESTSPGETSTGAGEPEATTCEKYCVMLAKCVGLTPEEAQTCPQDCEADLADLEGECLAAATASFECHAGLTCSQVEDLEQGNEGPCTDEGIAQEDVCGFGNVCTIGGGGDGEPSTCEFSRECAGEPLMVMRCTEAACECFEDEVKFGMCASEPICNDFVQLEAKALSCCGIGG</sequence>
<evidence type="ECO:0000313" key="3">
    <source>
        <dbReference type="Proteomes" id="UP001164459"/>
    </source>
</evidence>
<reference evidence="2" key="1">
    <citation type="submission" date="2022-11" db="EMBL/GenBank/DDBJ databases">
        <title>Minimal conservation of predation-associated metabolite biosynthetic gene clusters underscores biosynthetic potential of Myxococcota including descriptions for ten novel species: Archangium lansinium sp. nov., Myxococcus landrumus sp. nov., Nannocystis bai.</title>
        <authorList>
            <person name="Ahearne A."/>
            <person name="Stevens C."/>
            <person name="Dowd S."/>
        </authorList>
    </citation>
    <scope>NUCLEOTIDE SEQUENCE</scope>
    <source>
        <strain evidence="2">Fl3</strain>
    </source>
</reference>
<proteinExistence type="predicted"/>
<dbReference type="EMBL" id="CP114040">
    <property type="protein sequence ID" value="WAS89823.1"/>
    <property type="molecule type" value="Genomic_DNA"/>
</dbReference>